<gene>
    <name evidence="2" type="ORF">JCM19235_1364</name>
</gene>
<dbReference type="AlphaFoldDB" id="A0A090S8F2"/>
<evidence type="ECO:0000313" key="3">
    <source>
        <dbReference type="Proteomes" id="UP000029228"/>
    </source>
</evidence>
<reference evidence="2 3" key="2">
    <citation type="submission" date="2014-09" db="EMBL/GenBank/DDBJ databases">
        <authorList>
            <consortium name="NBRP consortium"/>
            <person name="Sawabe T."/>
            <person name="Meirelles P."/>
            <person name="Nakanishi M."/>
            <person name="Sayaka M."/>
            <person name="Hattori M."/>
            <person name="Ohkuma M."/>
        </authorList>
    </citation>
    <scope>NUCLEOTIDE SEQUENCE [LARGE SCALE GENOMIC DNA]</scope>
    <source>
        <strain evidence="3">JCM19235</strain>
    </source>
</reference>
<comment type="caution">
    <text evidence="2">The sequence shown here is derived from an EMBL/GenBank/DDBJ whole genome shotgun (WGS) entry which is preliminary data.</text>
</comment>
<dbReference type="EMBL" id="BBMR01000017">
    <property type="protein sequence ID" value="GAL23063.1"/>
    <property type="molecule type" value="Genomic_DNA"/>
</dbReference>
<feature type="compositionally biased region" description="Polar residues" evidence="1">
    <location>
        <begin position="17"/>
        <end position="30"/>
    </location>
</feature>
<proteinExistence type="predicted"/>
<protein>
    <submittedName>
        <fullName evidence="2">Uncharacterized protein</fullName>
    </submittedName>
</protein>
<organism evidence="2 3">
    <name type="scientific">Vibrio maritimus</name>
    <dbReference type="NCBI Taxonomy" id="990268"/>
    <lineage>
        <taxon>Bacteria</taxon>
        <taxon>Pseudomonadati</taxon>
        <taxon>Pseudomonadota</taxon>
        <taxon>Gammaproteobacteria</taxon>
        <taxon>Vibrionales</taxon>
        <taxon>Vibrionaceae</taxon>
        <taxon>Vibrio</taxon>
    </lineage>
</organism>
<evidence type="ECO:0000313" key="2">
    <source>
        <dbReference type="EMBL" id="GAL23063.1"/>
    </source>
</evidence>
<feature type="region of interest" description="Disordered" evidence="1">
    <location>
        <begin position="1"/>
        <end position="36"/>
    </location>
</feature>
<name>A0A090S8F2_9VIBR</name>
<dbReference type="STRING" id="990268.JCM19235_1364"/>
<sequence>MTKPNKVNEGSGLQDLVNETTSEAVESTDANSEKVRLNSVTEEEYYVPKLHIRNKQKGDNLKQLGARIPTWMAEDLKDLAEYHETNVENLVAGVLEKLLEDNMPAVLKDMEKQIRNRRKSRQ</sequence>
<dbReference type="Proteomes" id="UP000029228">
    <property type="component" value="Unassembled WGS sequence"/>
</dbReference>
<keyword evidence="3" id="KW-1185">Reference proteome</keyword>
<accession>A0A090S8F2</accession>
<evidence type="ECO:0000256" key="1">
    <source>
        <dbReference type="SAM" id="MobiDB-lite"/>
    </source>
</evidence>
<reference evidence="2 3" key="1">
    <citation type="submission" date="2014-09" db="EMBL/GenBank/DDBJ databases">
        <title>Vibrio maritimus JCM 19235. (C45) whole genome shotgun sequence.</title>
        <authorList>
            <person name="Sawabe T."/>
            <person name="Meirelles P."/>
            <person name="Nakanishi M."/>
            <person name="Sayaka M."/>
            <person name="Hattori M."/>
            <person name="Ohkuma M."/>
        </authorList>
    </citation>
    <scope>NUCLEOTIDE SEQUENCE [LARGE SCALE GENOMIC DNA]</scope>
    <source>
        <strain evidence="3">JCM19235</strain>
    </source>
</reference>